<dbReference type="PANTHER" id="PTHR45138:SF9">
    <property type="entry name" value="DIGUANYLATE CYCLASE DGCM-RELATED"/>
    <property type="match status" value="1"/>
</dbReference>
<feature type="domain" description="GGDEF" evidence="7">
    <location>
        <begin position="430"/>
        <end position="562"/>
    </location>
</feature>
<evidence type="ECO:0000259" key="7">
    <source>
        <dbReference type="PROSITE" id="PS50887"/>
    </source>
</evidence>
<dbReference type="Gene3D" id="1.20.120.160">
    <property type="entry name" value="HPT domain"/>
    <property type="match status" value="1"/>
</dbReference>
<dbReference type="GO" id="GO:0004672">
    <property type="term" value="F:protein kinase activity"/>
    <property type="evidence" value="ECO:0007669"/>
    <property type="project" value="UniProtKB-ARBA"/>
</dbReference>
<dbReference type="GO" id="GO:0000160">
    <property type="term" value="P:phosphorelay signal transduction system"/>
    <property type="evidence" value="ECO:0007669"/>
    <property type="project" value="InterPro"/>
</dbReference>
<accession>A0A8A4TIE1</accession>
<dbReference type="Pfam" id="PF00990">
    <property type="entry name" value="GGDEF"/>
    <property type="match status" value="1"/>
</dbReference>
<dbReference type="AlphaFoldDB" id="A0A8A4TIE1"/>
<dbReference type="Pfam" id="PF00072">
    <property type="entry name" value="Response_reg"/>
    <property type="match status" value="1"/>
</dbReference>
<feature type="modified residue" description="4-aspartylphosphate" evidence="4">
    <location>
        <position position="323"/>
    </location>
</feature>
<feature type="compositionally biased region" description="Polar residues" evidence="5">
    <location>
        <begin position="112"/>
        <end position="121"/>
    </location>
</feature>
<dbReference type="InterPro" id="IPR001789">
    <property type="entry name" value="Sig_transdc_resp-reg_receiver"/>
</dbReference>
<protein>
    <recommendedName>
        <fullName evidence="1">diguanylate cyclase</fullName>
        <ecNumber evidence="1">2.7.7.65</ecNumber>
    </recommendedName>
</protein>
<organism evidence="9 10">
    <name type="scientific">Sulfidibacter corallicola</name>
    <dbReference type="NCBI Taxonomy" id="2818388"/>
    <lineage>
        <taxon>Bacteria</taxon>
        <taxon>Pseudomonadati</taxon>
        <taxon>Acidobacteriota</taxon>
        <taxon>Holophagae</taxon>
        <taxon>Acanthopleuribacterales</taxon>
        <taxon>Acanthopleuribacteraceae</taxon>
        <taxon>Sulfidibacter</taxon>
    </lineage>
</organism>
<dbReference type="GO" id="GO:0052621">
    <property type="term" value="F:diguanylate cyclase activity"/>
    <property type="evidence" value="ECO:0007669"/>
    <property type="project" value="UniProtKB-EC"/>
</dbReference>
<dbReference type="InterPro" id="IPR011006">
    <property type="entry name" value="CheY-like_superfamily"/>
</dbReference>
<dbReference type="CDD" id="cd01949">
    <property type="entry name" value="GGDEF"/>
    <property type="match status" value="1"/>
</dbReference>
<evidence type="ECO:0000256" key="2">
    <source>
        <dbReference type="ARBA" id="ARBA00034247"/>
    </source>
</evidence>
<feature type="domain" description="Response regulatory" evidence="6">
    <location>
        <begin position="274"/>
        <end position="390"/>
    </location>
</feature>
<dbReference type="NCBIfam" id="TIGR00254">
    <property type="entry name" value="GGDEF"/>
    <property type="match status" value="1"/>
</dbReference>
<dbReference type="GO" id="GO:0043709">
    <property type="term" value="P:cell adhesion involved in single-species biofilm formation"/>
    <property type="evidence" value="ECO:0007669"/>
    <property type="project" value="TreeGrafter"/>
</dbReference>
<feature type="domain" description="Response regulatory" evidence="6">
    <location>
        <begin position="143"/>
        <end position="265"/>
    </location>
</feature>
<dbReference type="InterPro" id="IPR043128">
    <property type="entry name" value="Rev_trsase/Diguanyl_cyclase"/>
</dbReference>
<dbReference type="Gene3D" id="3.40.50.2300">
    <property type="match status" value="2"/>
</dbReference>
<dbReference type="Pfam" id="PF01627">
    <property type="entry name" value="Hpt"/>
    <property type="match status" value="1"/>
</dbReference>
<dbReference type="SUPFAM" id="SSF52172">
    <property type="entry name" value="CheY-like"/>
    <property type="match status" value="2"/>
</dbReference>
<dbReference type="InterPro" id="IPR008207">
    <property type="entry name" value="Sig_transdc_His_kin_Hpt_dom"/>
</dbReference>
<dbReference type="GO" id="GO:0005886">
    <property type="term" value="C:plasma membrane"/>
    <property type="evidence" value="ECO:0007669"/>
    <property type="project" value="TreeGrafter"/>
</dbReference>
<dbReference type="InterPro" id="IPR000160">
    <property type="entry name" value="GGDEF_dom"/>
</dbReference>
<dbReference type="Proteomes" id="UP000663929">
    <property type="component" value="Chromosome"/>
</dbReference>
<evidence type="ECO:0000256" key="1">
    <source>
        <dbReference type="ARBA" id="ARBA00012528"/>
    </source>
</evidence>
<gene>
    <name evidence="9" type="ORF">J3U87_25500</name>
</gene>
<dbReference type="SMART" id="SM00267">
    <property type="entry name" value="GGDEF"/>
    <property type="match status" value="1"/>
</dbReference>
<evidence type="ECO:0000256" key="4">
    <source>
        <dbReference type="PROSITE-ProRule" id="PRU00169"/>
    </source>
</evidence>
<dbReference type="FunFam" id="3.30.70.270:FF:000001">
    <property type="entry name" value="Diguanylate cyclase domain protein"/>
    <property type="match status" value="1"/>
</dbReference>
<evidence type="ECO:0000256" key="3">
    <source>
        <dbReference type="PROSITE-ProRule" id="PRU00110"/>
    </source>
</evidence>
<reference evidence="9" key="1">
    <citation type="submission" date="2021-03" db="EMBL/GenBank/DDBJ databases">
        <title>Acanthopleuribacteraceae sp. M133.</title>
        <authorList>
            <person name="Wang G."/>
        </authorList>
    </citation>
    <scope>NUCLEOTIDE SEQUENCE</scope>
    <source>
        <strain evidence="9">M133</strain>
    </source>
</reference>
<proteinExistence type="predicted"/>
<feature type="region of interest" description="Disordered" evidence="5">
    <location>
        <begin position="108"/>
        <end position="138"/>
    </location>
</feature>
<evidence type="ECO:0000259" key="6">
    <source>
        <dbReference type="PROSITE" id="PS50110"/>
    </source>
</evidence>
<dbReference type="SUPFAM" id="SSF47226">
    <property type="entry name" value="Histidine-containing phosphotransfer domain, HPT domain"/>
    <property type="match status" value="1"/>
</dbReference>
<feature type="domain" description="HPt" evidence="8">
    <location>
        <begin position="15"/>
        <end position="108"/>
    </location>
</feature>
<comment type="catalytic activity">
    <reaction evidence="2">
        <text>2 GTP = 3',3'-c-di-GMP + 2 diphosphate</text>
        <dbReference type="Rhea" id="RHEA:24898"/>
        <dbReference type="ChEBI" id="CHEBI:33019"/>
        <dbReference type="ChEBI" id="CHEBI:37565"/>
        <dbReference type="ChEBI" id="CHEBI:58805"/>
        <dbReference type="EC" id="2.7.7.65"/>
    </reaction>
</comment>
<dbReference type="InterPro" id="IPR050469">
    <property type="entry name" value="Diguanylate_Cyclase"/>
</dbReference>
<keyword evidence="10" id="KW-1185">Reference proteome</keyword>
<dbReference type="EC" id="2.7.7.65" evidence="1"/>
<dbReference type="PROSITE" id="PS50887">
    <property type="entry name" value="GGDEF"/>
    <property type="match status" value="1"/>
</dbReference>
<evidence type="ECO:0000313" key="9">
    <source>
        <dbReference type="EMBL" id="QTD48954.1"/>
    </source>
</evidence>
<evidence type="ECO:0000259" key="8">
    <source>
        <dbReference type="PROSITE" id="PS50894"/>
    </source>
</evidence>
<dbReference type="InterPro" id="IPR029787">
    <property type="entry name" value="Nucleotide_cyclase"/>
</dbReference>
<dbReference type="PROSITE" id="PS50110">
    <property type="entry name" value="RESPONSE_REGULATORY"/>
    <property type="match status" value="2"/>
</dbReference>
<feature type="modified residue" description="4-aspartylphosphate" evidence="4">
    <location>
        <position position="200"/>
    </location>
</feature>
<dbReference type="KEGG" id="scor:J3U87_25500"/>
<feature type="modified residue" description="Phosphohistidine" evidence="3">
    <location>
        <position position="55"/>
    </location>
</feature>
<dbReference type="SMART" id="SM00073">
    <property type="entry name" value="HPT"/>
    <property type="match status" value="1"/>
</dbReference>
<keyword evidence="4" id="KW-0597">Phosphoprotein</keyword>
<sequence>MEEKQERFLKKLAALRGDYAKELPERFQKLHELVDRLEKNRTDTAVFDEIVRRIHSFSGSAVYFGYGEMNLIARECEMVLNDWQEREVPVDDREIQQLNHFLARLEKAAASPSPTRQTTLINDPLPKSETKSPKPQDAGNALHICLVEEDPRNRGEWELQLTLFGFQVHSFEQIDQLRARWRQGKLDGTEEVGLMLLNLDEQMRDPGNSEQRRFMAQLSMETAVMFTASRDDLTVRLEAVRMGGRAFLTKPIEINDLVDEVDNVLSVTPTEPFRILILEDEIHTAEHLSNILESAGFRVCAVTDPFKLQDKIGEFNPELVLLDYHLPQCTGLELAKVIRQQSRYMAIPIVFLSTEENLERHYHALIAGADDFLTKPISPRQLVISLRARLIRARALRAMMTSDSLTGLLNHSTVKQRLASSLKIADRNNKPLTFAMLDLDHFKTVNDTYGHAVGDRVLKSLACLLRQRLRRSDIIGRYGGEEFAVILLDTDAERAFHVMDEIRRNFARINHDADGVSFHVTFSCGLACFPNHQDLEELCMAADQALYAGKHQGRNRIVKAPPVGTPPLAEPPE</sequence>
<name>A0A8A4TIE1_SULCO</name>
<dbReference type="SUPFAM" id="SSF55073">
    <property type="entry name" value="Nucleotide cyclase"/>
    <property type="match status" value="1"/>
</dbReference>
<evidence type="ECO:0000313" key="10">
    <source>
        <dbReference type="Proteomes" id="UP000663929"/>
    </source>
</evidence>
<evidence type="ECO:0000256" key="5">
    <source>
        <dbReference type="SAM" id="MobiDB-lite"/>
    </source>
</evidence>
<dbReference type="GO" id="GO:1902201">
    <property type="term" value="P:negative regulation of bacterial-type flagellum-dependent cell motility"/>
    <property type="evidence" value="ECO:0007669"/>
    <property type="project" value="TreeGrafter"/>
</dbReference>
<dbReference type="PANTHER" id="PTHR45138">
    <property type="entry name" value="REGULATORY COMPONENTS OF SENSORY TRANSDUCTION SYSTEM"/>
    <property type="match status" value="1"/>
</dbReference>
<dbReference type="CDD" id="cd00156">
    <property type="entry name" value="REC"/>
    <property type="match status" value="2"/>
</dbReference>
<dbReference type="Gene3D" id="3.30.70.270">
    <property type="match status" value="1"/>
</dbReference>
<dbReference type="SMART" id="SM00448">
    <property type="entry name" value="REC"/>
    <property type="match status" value="2"/>
</dbReference>
<dbReference type="InterPro" id="IPR036641">
    <property type="entry name" value="HPT_dom_sf"/>
</dbReference>
<dbReference type="EMBL" id="CP071793">
    <property type="protein sequence ID" value="QTD48954.1"/>
    <property type="molecule type" value="Genomic_DNA"/>
</dbReference>
<dbReference type="RefSeq" id="WP_237378603.1">
    <property type="nucleotide sequence ID" value="NZ_CP071793.1"/>
</dbReference>
<dbReference type="PROSITE" id="PS50894">
    <property type="entry name" value="HPT"/>
    <property type="match status" value="1"/>
</dbReference>